<dbReference type="Pfam" id="PF04070">
    <property type="entry name" value="DUF378"/>
    <property type="match status" value="1"/>
</dbReference>
<proteinExistence type="predicted"/>
<feature type="transmembrane region" description="Helical" evidence="1">
    <location>
        <begin position="38"/>
        <end position="57"/>
    </location>
</feature>
<keyword evidence="1" id="KW-0812">Transmembrane</keyword>
<feature type="transmembrane region" description="Helical" evidence="1">
    <location>
        <begin position="7"/>
        <end position="32"/>
    </location>
</feature>
<reference evidence="2 3" key="1">
    <citation type="journal article" date="2015" name="Nature">
        <title>rRNA introns, odd ribosomes, and small enigmatic genomes across a large radiation of phyla.</title>
        <authorList>
            <person name="Brown C.T."/>
            <person name="Hug L.A."/>
            <person name="Thomas B.C."/>
            <person name="Sharon I."/>
            <person name="Castelle C.J."/>
            <person name="Singh A."/>
            <person name="Wilkins M.J."/>
            <person name="Williams K.H."/>
            <person name="Banfield J.F."/>
        </authorList>
    </citation>
    <scope>NUCLEOTIDE SEQUENCE [LARGE SCALE GENOMIC DNA]</scope>
</reference>
<dbReference type="PANTHER" id="PTHR37304:SF1">
    <property type="entry name" value="MEMBRANE PROTEIN"/>
    <property type="match status" value="1"/>
</dbReference>
<protein>
    <recommendedName>
        <fullName evidence="4">DUF378 domain-containing protein</fullName>
    </recommendedName>
</protein>
<comment type="caution">
    <text evidence="2">The sequence shown here is derived from an EMBL/GenBank/DDBJ whole genome shotgun (WGS) entry which is preliminary data.</text>
</comment>
<evidence type="ECO:0000313" key="2">
    <source>
        <dbReference type="EMBL" id="KKU21730.1"/>
    </source>
</evidence>
<dbReference type="InterPro" id="IPR007211">
    <property type="entry name" value="DUF378"/>
</dbReference>
<keyword evidence="1" id="KW-0472">Membrane</keyword>
<accession>A0A0G1RLC2</accession>
<keyword evidence="1" id="KW-1133">Transmembrane helix</keyword>
<dbReference type="AlphaFoldDB" id="A0A0G1RLC2"/>
<dbReference type="Proteomes" id="UP000034107">
    <property type="component" value="Unassembled WGS sequence"/>
</dbReference>
<name>A0A0G1RLC2_9BACT</name>
<evidence type="ECO:0008006" key="4">
    <source>
        <dbReference type="Google" id="ProtNLM"/>
    </source>
</evidence>
<dbReference type="EMBL" id="LCLS01000013">
    <property type="protein sequence ID" value="KKU21730.1"/>
    <property type="molecule type" value="Genomic_DNA"/>
</dbReference>
<dbReference type="PANTHER" id="PTHR37304">
    <property type="entry name" value="MEMBRANE PROTEIN-RELATED"/>
    <property type="match status" value="1"/>
</dbReference>
<sequence length="73" mass="7879">MKLHSLSFLLLIIGGLNWLAVGLMGLDISIFLGGMSSIAAKIVYILVGLAAIYELVVHKGLCKNCEKGMMEKK</sequence>
<evidence type="ECO:0000313" key="3">
    <source>
        <dbReference type="Proteomes" id="UP000034107"/>
    </source>
</evidence>
<gene>
    <name evidence="2" type="ORF">UX31_C0013G0004</name>
</gene>
<evidence type="ECO:0000256" key="1">
    <source>
        <dbReference type="SAM" id="Phobius"/>
    </source>
</evidence>
<organism evidence="2 3">
    <name type="scientific">Candidatus Nomurabacteria bacterium GW2011_GWA1_46_11</name>
    <dbReference type="NCBI Taxonomy" id="1618732"/>
    <lineage>
        <taxon>Bacteria</taxon>
        <taxon>Candidatus Nomuraibacteriota</taxon>
    </lineage>
</organism>